<keyword evidence="3" id="KW-1185">Reference proteome</keyword>
<dbReference type="OrthoDB" id="4070583at2759"/>
<dbReference type="GO" id="GO:0070941">
    <property type="term" value="P:eisosome assembly"/>
    <property type="evidence" value="ECO:0007669"/>
    <property type="project" value="TreeGrafter"/>
</dbReference>
<feature type="compositionally biased region" description="Basic and acidic residues" evidence="1">
    <location>
        <begin position="136"/>
        <end position="150"/>
    </location>
</feature>
<sequence>MATAQQMPVAPRSARLADDAATAALYVTQPRRRATVRDAPAAESQYLNQRKTGGSLDLSHASAASALAHANHKPIEVWRPGRLPDAEKAALIVKDFTPPAVPQPSTQYSAEGLGAAVLAVREQRGITSSSPTQAGHKHDISARSGPIHDDRARRAATGAYAARQRADSAPSEPVIATDSAYALTAAAGVSHRAQERKEGPLDHLDNAMEASRITHIPKTNARLYTSSPPVTSEVQERNRRNSLHAAALVMAKDMYDATGPTGEAKNMDAAVQAAQTGQSQLQSRKSVSGANGSAVQRAMTLQETAQKRAAEKLARMHDEHAEFQEYYGTAPSLNGPV</sequence>
<feature type="region of interest" description="Disordered" evidence="1">
    <location>
        <begin position="127"/>
        <end position="150"/>
    </location>
</feature>
<dbReference type="PANTHER" id="PTHR28298">
    <property type="entry name" value="EISOSOME PROTEIN 1"/>
    <property type="match status" value="1"/>
</dbReference>
<evidence type="ECO:0000256" key="1">
    <source>
        <dbReference type="SAM" id="MobiDB-lite"/>
    </source>
</evidence>
<evidence type="ECO:0000313" key="2">
    <source>
        <dbReference type="EMBL" id="KAJ5157522.1"/>
    </source>
</evidence>
<accession>A0A9W9HW66</accession>
<dbReference type="Proteomes" id="UP001149163">
    <property type="component" value="Unassembled WGS sequence"/>
</dbReference>
<comment type="caution">
    <text evidence="2">The sequence shown here is derived from an EMBL/GenBank/DDBJ whole genome shotgun (WGS) entry which is preliminary data.</text>
</comment>
<name>A0A9W9HW66_9EURO</name>
<protein>
    <submittedName>
        <fullName evidence="2">Uncharacterized protein</fullName>
    </submittedName>
</protein>
<proteinExistence type="predicted"/>
<dbReference type="InterPro" id="IPR024527">
    <property type="entry name" value="Eisosome1"/>
</dbReference>
<reference evidence="2" key="1">
    <citation type="submission" date="2022-11" db="EMBL/GenBank/DDBJ databases">
        <authorList>
            <person name="Petersen C."/>
        </authorList>
    </citation>
    <scope>NUCLEOTIDE SEQUENCE</scope>
    <source>
        <strain evidence="2">IBT 26290</strain>
    </source>
</reference>
<dbReference type="GeneID" id="81429922"/>
<dbReference type="AlphaFoldDB" id="A0A9W9HW66"/>
<evidence type="ECO:0000313" key="3">
    <source>
        <dbReference type="Proteomes" id="UP001149163"/>
    </source>
</evidence>
<dbReference type="RefSeq" id="XP_056540511.1">
    <property type="nucleotide sequence ID" value="XM_056690746.1"/>
</dbReference>
<reference evidence="2" key="2">
    <citation type="journal article" date="2023" name="IMA Fungus">
        <title>Comparative genomic study of the Penicillium genus elucidates a diverse pangenome and 15 lateral gene transfer events.</title>
        <authorList>
            <person name="Petersen C."/>
            <person name="Sorensen T."/>
            <person name="Nielsen M.R."/>
            <person name="Sondergaard T.E."/>
            <person name="Sorensen J.L."/>
            <person name="Fitzpatrick D.A."/>
            <person name="Frisvad J.C."/>
            <person name="Nielsen K.L."/>
        </authorList>
    </citation>
    <scope>NUCLEOTIDE SEQUENCE</scope>
    <source>
        <strain evidence="2">IBT 26290</strain>
    </source>
</reference>
<organism evidence="2 3">
    <name type="scientific">Penicillium canariense</name>
    <dbReference type="NCBI Taxonomy" id="189055"/>
    <lineage>
        <taxon>Eukaryota</taxon>
        <taxon>Fungi</taxon>
        <taxon>Dikarya</taxon>
        <taxon>Ascomycota</taxon>
        <taxon>Pezizomycotina</taxon>
        <taxon>Eurotiomycetes</taxon>
        <taxon>Eurotiomycetidae</taxon>
        <taxon>Eurotiales</taxon>
        <taxon>Aspergillaceae</taxon>
        <taxon>Penicillium</taxon>
    </lineage>
</organism>
<dbReference type="PANTHER" id="PTHR28298:SF1">
    <property type="entry name" value="EISOSOME PROTEIN 1"/>
    <property type="match status" value="1"/>
</dbReference>
<dbReference type="EMBL" id="JAPQKN010000006">
    <property type="protein sequence ID" value="KAJ5157522.1"/>
    <property type="molecule type" value="Genomic_DNA"/>
</dbReference>
<gene>
    <name evidence="2" type="ORF">N7482_008622</name>
</gene>